<feature type="binding site" evidence="3">
    <location>
        <position position="133"/>
    </location>
    <ligand>
        <name>Zn(2+)</name>
        <dbReference type="ChEBI" id="CHEBI:29105"/>
        <label>2</label>
    </ligand>
</feature>
<feature type="binding site" evidence="3">
    <location>
        <position position="103"/>
    </location>
    <ligand>
        <name>Zn(2+)</name>
        <dbReference type="ChEBI" id="CHEBI:29105"/>
        <label>2</label>
    </ligand>
</feature>
<dbReference type="RefSeq" id="WP_144325682.1">
    <property type="nucleotide sequence ID" value="NZ_JARPWR010000004.1"/>
</dbReference>
<dbReference type="InterPro" id="IPR000771">
    <property type="entry name" value="FBA_II"/>
</dbReference>
<keyword evidence="3" id="KW-0479">Metal-binding</keyword>
<dbReference type="CDD" id="cd00947">
    <property type="entry name" value="TBP_aldolase_IIB"/>
    <property type="match status" value="1"/>
</dbReference>
<feature type="binding site" evidence="3">
    <location>
        <position position="207"/>
    </location>
    <ligand>
        <name>Zn(2+)</name>
        <dbReference type="ChEBI" id="CHEBI:29105"/>
        <label>1</label>
        <note>catalytic</note>
    </ligand>
</feature>
<dbReference type="Pfam" id="PF01116">
    <property type="entry name" value="F_bP_aldolase"/>
    <property type="match status" value="1"/>
</dbReference>
<feature type="binding site" evidence="2">
    <location>
        <position position="180"/>
    </location>
    <ligand>
        <name>dihydroxyacetone phosphate</name>
        <dbReference type="ChEBI" id="CHEBI:57642"/>
    </ligand>
</feature>
<reference evidence="4 5" key="1">
    <citation type="submission" date="2017-10" db="EMBL/GenBank/DDBJ databases">
        <title>FDA dAtabase for Regulatory Grade micrObial Sequences (FDA-ARGOS): Supporting development and validation of Infectious Disease Dx tests.</title>
        <authorList>
            <person name="Campos J."/>
            <person name="Goldberg B."/>
            <person name="Tallon L.J."/>
            <person name="Sadzewicz L."/>
            <person name="Sengamalay N."/>
            <person name="Ott S."/>
            <person name="Godinez A."/>
            <person name="Nagaraj S."/>
            <person name="Vyas G."/>
            <person name="Aluvathingal J."/>
            <person name="Nadendla S."/>
            <person name="Geyer C."/>
            <person name="Nandy P."/>
            <person name="Hobson J."/>
            <person name="Sichtig H."/>
        </authorList>
    </citation>
    <scope>NUCLEOTIDE SEQUENCE [LARGE SCALE GENOMIC DNA]</scope>
    <source>
        <strain evidence="4 5">FDAARGOS_185</strain>
    </source>
</reference>
<dbReference type="Proteomes" id="UP000316316">
    <property type="component" value="Unassembled WGS sequence"/>
</dbReference>
<evidence type="ECO:0000256" key="1">
    <source>
        <dbReference type="PIRSR" id="PIRSR001359-1"/>
    </source>
</evidence>
<feature type="binding site" evidence="3">
    <location>
        <position position="82"/>
    </location>
    <ligand>
        <name>Zn(2+)</name>
        <dbReference type="ChEBI" id="CHEBI:29105"/>
        <label>1</label>
        <note>catalytic</note>
    </ligand>
</feature>
<proteinExistence type="predicted"/>
<protein>
    <submittedName>
        <fullName evidence="4">Fructose-bisphosphate aldolase</fullName>
    </submittedName>
</protein>
<dbReference type="GO" id="GO:0005975">
    <property type="term" value="P:carbohydrate metabolic process"/>
    <property type="evidence" value="ECO:0007669"/>
    <property type="project" value="InterPro"/>
</dbReference>
<evidence type="ECO:0000256" key="3">
    <source>
        <dbReference type="PIRSR" id="PIRSR001359-3"/>
    </source>
</evidence>
<evidence type="ECO:0000313" key="4">
    <source>
        <dbReference type="EMBL" id="TRZ28457.1"/>
    </source>
</evidence>
<dbReference type="PANTHER" id="PTHR30304">
    <property type="entry name" value="D-TAGATOSE-1,6-BISPHOSPHATE ALDOLASE"/>
    <property type="match status" value="1"/>
</dbReference>
<sequence length="278" mass="30793">MLVSTKEMLQRARREGYAVPAPNFFDFRSASAYLEVAEALNKPLILAFAQAHMDQLDLEDAAMIGRYLAKKASVPVALHLDHGTDETIIKQAIDLGFTSVMIDASQEKIEENIMKTKAIVAFARPREVAVEAELGHVGAGDNYEDHEHSDSIYTKASEVERFIEMTDVDSLAISIGTAHGIYKGKPKISFNTLHDIFSKTAIPLVLHGGSSSGEENLHRCATEGIAKINIFTDIVEGGMKAINNGRPMELFELENLRSRGMKAVLEEYYHLLATKTWR</sequence>
<dbReference type="PANTHER" id="PTHR30304:SF0">
    <property type="entry name" value="D-TAGATOSE-1,6-BISPHOSPHATE ALDOLASE SUBUNIT GATY-RELATED"/>
    <property type="match status" value="1"/>
</dbReference>
<dbReference type="Gene3D" id="3.20.20.70">
    <property type="entry name" value="Aldolase class I"/>
    <property type="match status" value="1"/>
</dbReference>
<name>A0A8B5VU45_ENTAV</name>
<dbReference type="AlphaFoldDB" id="A0A8B5VU45"/>
<organism evidence="4 5">
    <name type="scientific">Enterococcus avium</name>
    <name type="common">Streptococcus avium</name>
    <dbReference type="NCBI Taxonomy" id="33945"/>
    <lineage>
        <taxon>Bacteria</taxon>
        <taxon>Bacillati</taxon>
        <taxon>Bacillota</taxon>
        <taxon>Bacilli</taxon>
        <taxon>Lactobacillales</taxon>
        <taxon>Enterococcaceae</taxon>
        <taxon>Enterococcus</taxon>
    </lineage>
</organism>
<accession>A0A8B5VU45</accession>
<dbReference type="GO" id="GO:0016832">
    <property type="term" value="F:aldehyde-lyase activity"/>
    <property type="evidence" value="ECO:0007669"/>
    <property type="project" value="InterPro"/>
</dbReference>
<feature type="active site" description="Proton donor" evidence="1">
    <location>
        <position position="81"/>
    </location>
</feature>
<dbReference type="InterPro" id="IPR050246">
    <property type="entry name" value="Class_II_FBP_aldolase"/>
</dbReference>
<dbReference type="GO" id="GO:0008270">
    <property type="term" value="F:zinc ion binding"/>
    <property type="evidence" value="ECO:0007669"/>
    <property type="project" value="InterPro"/>
</dbReference>
<evidence type="ECO:0000313" key="5">
    <source>
        <dbReference type="Proteomes" id="UP000316316"/>
    </source>
</evidence>
<dbReference type="PIRSF" id="PIRSF001359">
    <property type="entry name" value="F_bP_aldolase_II"/>
    <property type="match status" value="1"/>
</dbReference>
<dbReference type="InterPro" id="IPR013785">
    <property type="entry name" value="Aldolase_TIM"/>
</dbReference>
<feature type="binding site" evidence="2">
    <location>
        <begin position="208"/>
        <end position="210"/>
    </location>
    <ligand>
        <name>dihydroxyacetone phosphate</name>
        <dbReference type="ChEBI" id="CHEBI:57642"/>
    </ligand>
</feature>
<comment type="caution">
    <text evidence="4">The sequence shown here is derived from an EMBL/GenBank/DDBJ whole genome shotgun (WGS) entry which is preliminary data.</text>
</comment>
<feature type="binding site" evidence="2">
    <location>
        <begin position="229"/>
        <end position="232"/>
    </location>
    <ligand>
        <name>dihydroxyacetone phosphate</name>
        <dbReference type="ChEBI" id="CHEBI:57642"/>
    </ligand>
</feature>
<comment type="cofactor">
    <cofactor evidence="3">
        <name>Zn(2+)</name>
        <dbReference type="ChEBI" id="CHEBI:29105"/>
    </cofactor>
    <text evidence="3">Binds 2 Zn(2+) ions per subunit. One is catalytic and the other provides a structural contribution.</text>
</comment>
<gene>
    <name evidence="4" type="ORF">AUF17_17215</name>
</gene>
<keyword evidence="3" id="KW-0862">Zinc</keyword>
<dbReference type="NCBIfam" id="TIGR00167">
    <property type="entry name" value="cbbA"/>
    <property type="match status" value="1"/>
</dbReference>
<dbReference type="EMBL" id="PDXQ01000002">
    <property type="protein sequence ID" value="TRZ28457.1"/>
    <property type="molecule type" value="Genomic_DNA"/>
</dbReference>
<feature type="binding site" evidence="3">
    <location>
        <position position="179"/>
    </location>
    <ligand>
        <name>Zn(2+)</name>
        <dbReference type="ChEBI" id="CHEBI:29105"/>
        <label>1</label>
        <note>catalytic</note>
    </ligand>
</feature>
<dbReference type="SUPFAM" id="SSF51569">
    <property type="entry name" value="Aldolase"/>
    <property type="match status" value="1"/>
</dbReference>
<evidence type="ECO:0000256" key="2">
    <source>
        <dbReference type="PIRSR" id="PIRSR001359-2"/>
    </source>
</evidence>